<evidence type="ECO:0000313" key="5">
    <source>
        <dbReference type="Proteomes" id="UP000326837"/>
    </source>
</evidence>
<feature type="transmembrane region" description="Helical" evidence="2">
    <location>
        <begin position="333"/>
        <end position="352"/>
    </location>
</feature>
<protein>
    <submittedName>
        <fullName evidence="4">RND multidrug efflux transporter</fullName>
    </submittedName>
</protein>
<feature type="transmembrane region" description="Helical" evidence="2">
    <location>
        <begin position="359"/>
        <end position="376"/>
    </location>
</feature>
<evidence type="ECO:0000256" key="1">
    <source>
        <dbReference type="SAM" id="MobiDB-lite"/>
    </source>
</evidence>
<dbReference type="Proteomes" id="UP000326837">
    <property type="component" value="Chromosome"/>
</dbReference>
<dbReference type="GO" id="GO:0042910">
    <property type="term" value="F:xenobiotic transmembrane transporter activity"/>
    <property type="evidence" value="ECO:0007669"/>
    <property type="project" value="TreeGrafter"/>
</dbReference>
<evidence type="ECO:0000259" key="3">
    <source>
        <dbReference type="PROSITE" id="PS50156"/>
    </source>
</evidence>
<keyword evidence="2" id="KW-0472">Membrane</keyword>
<keyword evidence="2" id="KW-1133">Transmembrane helix</keyword>
<keyword evidence="5" id="KW-1185">Reference proteome</keyword>
<feature type="domain" description="SSD" evidence="3">
    <location>
        <begin position="378"/>
        <end position="488"/>
    </location>
</feature>
<dbReference type="GO" id="GO:0005886">
    <property type="term" value="C:plasma membrane"/>
    <property type="evidence" value="ECO:0007669"/>
    <property type="project" value="TreeGrafter"/>
</dbReference>
<dbReference type="KEGG" id="lpav:PLANPX_6039"/>
<dbReference type="PANTHER" id="PTHR32063:SF0">
    <property type="entry name" value="SWARMING MOTILITY PROTEIN SWRC"/>
    <property type="match status" value="1"/>
</dbReference>
<dbReference type="Pfam" id="PF00873">
    <property type="entry name" value="ACR_tran"/>
    <property type="match status" value="1"/>
</dbReference>
<feature type="transmembrane region" description="Helical" evidence="2">
    <location>
        <begin position="1072"/>
        <end position="1098"/>
    </location>
</feature>
<name>A0A5K7XJV9_9BACT</name>
<dbReference type="AlphaFoldDB" id="A0A5K7XJV9"/>
<feature type="transmembrane region" description="Helical" evidence="2">
    <location>
        <begin position="564"/>
        <end position="584"/>
    </location>
</feature>
<dbReference type="SUPFAM" id="SSF82714">
    <property type="entry name" value="Multidrug efflux transporter AcrB TolC docking domain, DN and DC subdomains"/>
    <property type="match status" value="2"/>
</dbReference>
<dbReference type="PROSITE" id="PS50156">
    <property type="entry name" value="SSD"/>
    <property type="match status" value="1"/>
</dbReference>
<dbReference type="Gene3D" id="3.30.70.1320">
    <property type="entry name" value="Multidrug efflux transporter AcrB pore domain like"/>
    <property type="match status" value="1"/>
</dbReference>
<accession>A0A5K7XJV9</accession>
<dbReference type="SUPFAM" id="SSF82693">
    <property type="entry name" value="Multidrug efflux transporter AcrB pore domain, PN1, PN2, PC1 and PC2 subdomains"/>
    <property type="match status" value="3"/>
</dbReference>
<dbReference type="PRINTS" id="PR00702">
    <property type="entry name" value="ACRIFLAVINRP"/>
</dbReference>
<feature type="transmembrane region" description="Helical" evidence="2">
    <location>
        <begin position="969"/>
        <end position="989"/>
    </location>
</feature>
<dbReference type="SUPFAM" id="SSF82866">
    <property type="entry name" value="Multidrug efflux transporter AcrB transmembrane domain"/>
    <property type="match status" value="2"/>
</dbReference>
<feature type="region of interest" description="Disordered" evidence="1">
    <location>
        <begin position="492"/>
        <end position="533"/>
    </location>
</feature>
<feature type="transmembrane region" description="Helical" evidence="2">
    <location>
        <begin position="459"/>
        <end position="482"/>
    </location>
</feature>
<dbReference type="InterPro" id="IPR000731">
    <property type="entry name" value="SSD"/>
</dbReference>
<keyword evidence="2" id="KW-0812">Transmembrane</keyword>
<feature type="compositionally biased region" description="Low complexity" evidence="1">
    <location>
        <begin position="519"/>
        <end position="530"/>
    </location>
</feature>
<dbReference type="RefSeq" id="WP_152101601.1">
    <property type="nucleotide sequence ID" value="NZ_AP021861.1"/>
</dbReference>
<dbReference type="Gene3D" id="1.20.1640.10">
    <property type="entry name" value="Multidrug efflux transporter AcrB transmembrane domain"/>
    <property type="match status" value="2"/>
</dbReference>
<dbReference type="Gene3D" id="3.30.70.1440">
    <property type="entry name" value="Multidrug efflux transporter AcrB pore domain"/>
    <property type="match status" value="1"/>
</dbReference>
<organism evidence="4 5">
    <name type="scientific">Lacipirellula parvula</name>
    <dbReference type="NCBI Taxonomy" id="2650471"/>
    <lineage>
        <taxon>Bacteria</taxon>
        <taxon>Pseudomonadati</taxon>
        <taxon>Planctomycetota</taxon>
        <taxon>Planctomycetia</taxon>
        <taxon>Pirellulales</taxon>
        <taxon>Lacipirellulaceae</taxon>
        <taxon>Lacipirellula</taxon>
    </lineage>
</organism>
<reference evidence="5" key="1">
    <citation type="submission" date="2019-10" db="EMBL/GenBank/DDBJ databases">
        <title>Lacipirellula parvula gen. nov., sp. nov., representing a lineage of planctomycetes widespread in freshwater anoxic habitats, and description of the family Lacipirellulaceae.</title>
        <authorList>
            <person name="Dedysh S.N."/>
            <person name="Kulichevskaya I.S."/>
            <person name="Beletsky A.V."/>
            <person name="Rakitin A.L."/>
            <person name="Mardanov A.V."/>
            <person name="Ivanova A.A."/>
            <person name="Saltykova V.X."/>
            <person name="Rijpstra W.I.C."/>
            <person name="Sinninghe Damste J.S."/>
            <person name="Ravin N.V."/>
        </authorList>
    </citation>
    <scope>NUCLEOTIDE SEQUENCE [LARGE SCALE GENOMIC DNA]</scope>
    <source>
        <strain evidence="5">PX69</strain>
    </source>
</reference>
<proteinExistence type="predicted"/>
<dbReference type="EMBL" id="AP021861">
    <property type="protein sequence ID" value="BBO36427.1"/>
    <property type="molecule type" value="Genomic_DNA"/>
</dbReference>
<feature type="transmembrane region" description="Helical" evidence="2">
    <location>
        <begin position="995"/>
        <end position="1013"/>
    </location>
</feature>
<feature type="region of interest" description="Disordered" evidence="1">
    <location>
        <begin position="1110"/>
        <end position="1135"/>
    </location>
</feature>
<dbReference type="InterPro" id="IPR001036">
    <property type="entry name" value="Acrflvin-R"/>
</dbReference>
<gene>
    <name evidence="4" type="ORF">PLANPX_6039</name>
</gene>
<evidence type="ECO:0000256" key="2">
    <source>
        <dbReference type="SAM" id="Phobius"/>
    </source>
</evidence>
<feature type="transmembrane region" description="Helical" evidence="2">
    <location>
        <begin position="943"/>
        <end position="962"/>
    </location>
</feature>
<dbReference type="PANTHER" id="PTHR32063">
    <property type="match status" value="1"/>
</dbReference>
<dbReference type="Gene3D" id="3.30.70.1430">
    <property type="entry name" value="Multidrug efflux transporter AcrB pore domain"/>
    <property type="match status" value="2"/>
</dbReference>
<evidence type="ECO:0000313" key="4">
    <source>
        <dbReference type="EMBL" id="BBO36427.1"/>
    </source>
</evidence>
<feature type="transmembrane region" description="Helical" evidence="2">
    <location>
        <begin position="388"/>
        <end position="410"/>
    </location>
</feature>
<dbReference type="Gene3D" id="3.30.2090.10">
    <property type="entry name" value="Multidrug efflux transporter AcrB TolC docking domain, DN and DC subdomains"/>
    <property type="match status" value="2"/>
</dbReference>
<feature type="transmembrane region" description="Helical" evidence="2">
    <location>
        <begin position="1044"/>
        <end position="1066"/>
    </location>
</feature>
<sequence length="1135" mass="123609">MQWLARVCVERPVFALMLIAAVVVAGAAAYPQLGIDRFPNIDLPTIRVATNYPGAAAAEVESEVTQPLEDAVATVAGIDELRSLSNDGVSMLMITFRLDVNIGVASQDVRDAVNSVLNRLPPGIDPPVVQKQDLDASPIMTLAVFGQREPRELYVLADRSVKSIIESARGVGQVTIEGASDRAVQINLEADRLAAHRTSVMQVYDAISSQNAEIPAGRVDAGFRELSLRTLGRLPKTSEFNNLVVSTVGDVPLRISDLGEAVDLTKERRSLALFDGQPAVVLQVQRQSGENTVEVIDAVKKRLKQVRELLPPDVRVEVLQDQSRYIRAALNEIQHHLVIGSLMASVIVLLFMRSWRSTIIAAVAIPTSIIGAFAVMKGMDFTLNNVTMLALVLMVGVVIDDAIIVLENVFRVIEEQRLEPKRAAIVGTQEIGLAVLATTISLVIVFLPVSFLSSVTGRLLYEFGITSTVAVMISMLVSFSLTPMMCSRMLKRPKQEAPEDSDPVAPSPSRGGLGRGAEASSDSASNNPPSHIHASHEVASRRGFYRYIENSYMWCLRLSMRQRWFILLVSVVVIASNIPLFNLVQQDYIPTDVDEGEFEVRISAPEGTSITAMDQMISAVEPKVREVPGVVHVLSTVSGSSPRGTSQASMYVRLDDLETRTFSLGRLWHGLLEGNPNQAFEGNYNQRDKMREVRSIIAAYPDLRASVRNLTSFRQGAPVDLDFVVTGPDLQELADFTDRLRDRVAEMPGLVDADSTLRMDKPNLLAHIDRERAAALGVDVREIADTLRIAVGGDDRVSRFYDSQADDAYDVELRLRGVDRADPRDISQLYVRTANPRAAGNTNRTIPAAEPTLIPGLGYETGDQPLTRLDNVVSFEETFSPSRIDRLDRLRMAAVRANLAPGYALAEQARLVHKAAEDLGLPPGYSTRVVGGARELQTTLEEFIWTCALSFVCMYIVLAAQYEHLIHPLTILASLPIAIPFGLFSLWLGGESLNLYSALGILVLFGMVKKASILQVDHINQLRAAGLPRNEAILEGNRNRLRPILMTAIAFVAGMVPLLIATGPGAEERRSIAVLVVGGQALSLLLTLLAVPVIYSLLDDLSALFVRRATAPSPAPPPTTTPTATTTLTGQVAPA</sequence>
<dbReference type="InterPro" id="IPR027463">
    <property type="entry name" value="AcrB_DN_DC_subdom"/>
</dbReference>
<feature type="transmembrane region" description="Helical" evidence="2">
    <location>
        <begin position="431"/>
        <end position="453"/>
    </location>
</feature>